<accession>A0A1C0B5E3</accession>
<keyword evidence="2" id="KW-0269">Exonuclease</keyword>
<evidence type="ECO:0000313" key="2">
    <source>
        <dbReference type="EMBL" id="OCL97938.1"/>
    </source>
</evidence>
<comment type="caution">
    <text evidence="2">The sequence shown here is derived from an EMBL/GenBank/DDBJ whole genome shotgun (WGS) entry which is preliminary data.</text>
</comment>
<dbReference type="RefSeq" id="WP_066187331.1">
    <property type="nucleotide sequence ID" value="NZ_LCUJ01000008.1"/>
</dbReference>
<dbReference type="SUPFAM" id="SSF56219">
    <property type="entry name" value="DNase I-like"/>
    <property type="match status" value="1"/>
</dbReference>
<keyword evidence="2" id="KW-0378">Hydrolase</keyword>
<proteinExistence type="predicted"/>
<dbReference type="OrthoDB" id="184983at2"/>
<dbReference type="GO" id="GO:0004527">
    <property type="term" value="F:exonuclease activity"/>
    <property type="evidence" value="ECO:0007669"/>
    <property type="project" value="UniProtKB-KW"/>
</dbReference>
<dbReference type="STRING" id="544718.AAX25_01632"/>
<dbReference type="EMBL" id="LCUJ01000008">
    <property type="protein sequence ID" value="OCL97938.1"/>
    <property type="molecule type" value="Genomic_DNA"/>
</dbReference>
<reference evidence="3" key="1">
    <citation type="submission" date="2015-05" db="EMBL/GenBank/DDBJ databases">
        <authorList>
            <person name="Rovetto F."/>
            <person name="Cocolin L."/>
            <person name="Illeghems K."/>
            <person name="Van Nieuwerburgh F."/>
            <person name="Houf K."/>
        </authorList>
    </citation>
    <scope>NUCLEOTIDE SEQUENCE [LARGE SCALE GENOMIC DNA]</scope>
    <source>
        <strain evidence="3">DU22</strain>
    </source>
</reference>
<evidence type="ECO:0000259" key="1">
    <source>
        <dbReference type="Pfam" id="PF19580"/>
    </source>
</evidence>
<dbReference type="AlphaFoldDB" id="A0A1C0B5E3"/>
<dbReference type="InterPro" id="IPR036691">
    <property type="entry name" value="Endo/exonu/phosph_ase_sf"/>
</dbReference>
<dbReference type="Proteomes" id="UP000093281">
    <property type="component" value="Unassembled WGS sequence"/>
</dbReference>
<keyword evidence="2" id="KW-0255">Endonuclease</keyword>
<dbReference type="Gene3D" id="3.60.10.10">
    <property type="entry name" value="Endonuclease/exonuclease/phosphatase"/>
    <property type="match status" value="1"/>
</dbReference>
<dbReference type="GO" id="GO:0004519">
    <property type="term" value="F:endonuclease activity"/>
    <property type="evidence" value="ECO:0007669"/>
    <property type="project" value="UniProtKB-KW"/>
</dbReference>
<protein>
    <submittedName>
        <fullName evidence="2">Endonuclease/Exonuclease/phosphatase family protein</fullName>
    </submittedName>
</protein>
<dbReference type="InterPro" id="IPR005135">
    <property type="entry name" value="Endo/exonuclease/phosphatase"/>
</dbReference>
<keyword evidence="2" id="KW-0540">Nuclease</keyword>
<organism evidence="2 3">
    <name type="scientific">Aliarcobacter thereius</name>
    <dbReference type="NCBI Taxonomy" id="544718"/>
    <lineage>
        <taxon>Bacteria</taxon>
        <taxon>Pseudomonadati</taxon>
        <taxon>Campylobacterota</taxon>
        <taxon>Epsilonproteobacteria</taxon>
        <taxon>Campylobacterales</taxon>
        <taxon>Arcobacteraceae</taxon>
        <taxon>Aliarcobacter</taxon>
    </lineage>
</organism>
<sequence length="527" mass="62454">MYKFLIILFLSLFSYANELKIASYNVENFFDLSNDGTEYKEFIPNNKSLWNQRNFNIKLKNILQVINDIDADIIALQEIENEGLMKLLKQKLPKYSYYSFAKYPKSAVGIGFLSKIPIKNSSIINVKFQKAIYRPILESTFSYENIEFKIFNNHWPSKRASENYRIKYAQALQNRLKELPNNYDYIVLGDLNSNYNEFETFKRDKKLNQSAGLTGINHILNTIIDDKYITYFDILDNKLIKNKRIHYNLWLELDTKDRFSTKFRNQNNTPDNMILSPSLFNNNGLNYILKSFNVFKPTYLFSNNQVIRWEMSNNKVSIHKGSGYSDHLPIYAFFKINKDQNQVIKQDDLNHNIKDISKLYEKEKLNFPIVLNNIVVLYKHENKAIIKQKNDRAIYIFKDAEDLELAFSYDLQINQIYDFYGLKEIKDFNIIKKKEKNNDYKKLFLDASKNDIFDFKFENEVISNLEGIYKKSYLYLNNSKKIKIFTKDKNILPKENSKIFINEAQLGSFKGNIQIILHKKSDFKELK</sequence>
<gene>
    <name evidence="2" type="ORF">AAX29_01794</name>
</gene>
<dbReference type="PANTHER" id="PTHR42834">
    <property type="entry name" value="ENDONUCLEASE/EXONUCLEASE/PHOSPHATASE FAMILY PROTEIN (AFU_ORTHOLOGUE AFUA_3G09210)"/>
    <property type="match status" value="1"/>
</dbReference>
<name>A0A1C0B5E3_9BACT</name>
<dbReference type="PANTHER" id="PTHR42834:SF1">
    <property type="entry name" value="ENDONUCLEASE_EXONUCLEASE_PHOSPHATASE FAMILY PROTEIN (AFU_ORTHOLOGUE AFUA_3G09210)"/>
    <property type="match status" value="1"/>
</dbReference>
<evidence type="ECO:0000313" key="3">
    <source>
        <dbReference type="Proteomes" id="UP000093281"/>
    </source>
</evidence>
<dbReference type="PATRIC" id="fig|544718.51.peg.1762"/>
<dbReference type="Pfam" id="PF19580">
    <property type="entry name" value="Exo_endo_phos_3"/>
    <property type="match status" value="1"/>
</dbReference>
<feature type="domain" description="Endonuclease/exonuclease/phosphatase" evidence="1">
    <location>
        <begin position="21"/>
        <end position="200"/>
    </location>
</feature>